<reference evidence="1 2" key="1">
    <citation type="journal article" date="2012" name="J. Bacteriol.">
        <title>Draft Genome Sequence of the Extremely Halophilic Archaeon Halogranum salarium B-1T.</title>
        <authorList>
            <person name="Kim K.K."/>
            <person name="Lee K.C."/>
            <person name="Lee J.S."/>
        </authorList>
    </citation>
    <scope>NUCLEOTIDE SEQUENCE [LARGE SCALE GENOMIC DNA]</scope>
    <source>
        <strain evidence="1 2">B-1</strain>
    </source>
</reference>
<organism evidence="1 2">
    <name type="scientific">Halogranum salarium B-1</name>
    <dbReference type="NCBI Taxonomy" id="1210908"/>
    <lineage>
        <taxon>Archaea</taxon>
        <taxon>Methanobacteriati</taxon>
        <taxon>Methanobacteriota</taxon>
        <taxon>Stenosarchaea group</taxon>
        <taxon>Halobacteria</taxon>
        <taxon>Halobacteriales</taxon>
        <taxon>Haloferacaceae</taxon>
    </lineage>
</organism>
<gene>
    <name evidence="1" type="ORF">HSB1_38770</name>
</gene>
<evidence type="ECO:0000313" key="2">
    <source>
        <dbReference type="Proteomes" id="UP000007813"/>
    </source>
</evidence>
<evidence type="ECO:0000313" key="1">
    <source>
        <dbReference type="EMBL" id="EJN57792.1"/>
    </source>
</evidence>
<dbReference type="eggNOG" id="arCOG08979">
    <property type="taxonomic scope" value="Archaea"/>
</dbReference>
<proteinExistence type="predicted"/>
<protein>
    <submittedName>
        <fullName evidence="1">Uncharacterized protein</fullName>
    </submittedName>
</protein>
<sequence length="429" mass="48812">MSKISKAKLVDACLTELTAYLRAGESINQSVVAEALEFDQTTIDDLDRLLDIHFTLSSRVGAYLERLPQEIRRVSTATVAEENHSRGQIEGAIDWGRTTEARTATGLQDRTLYVTHTQERSYETAENLVLKALLSHVQTLVTEEIADLDESRRMPVWSDGSLQSYRQLVERNVHLNRIPTVPLERLTPRMLDTARKSRKYLYSEAAALVDLRRKLQDRAIDDPAVRAIFEQTLAAPDVETLFELFCTFRILRWLQSAFPNLSLQHIRTGSEPLAQLRGAETEIRVYHDSQGGLDLTESVDSGRVKPQSPYLRQRITARTTHADIMEQDQTRALFRGQPDLIVEVYRKHGETTALQSVFLGEAKHTAEKSTLSNGVSELLEYLMHARSSDRYLVDDSSVDVFGFVFSDSEIRLQRQPLVTHLTVNEMQKW</sequence>
<comment type="caution">
    <text evidence="1">The sequence shown here is derived from an EMBL/GenBank/DDBJ whole genome shotgun (WGS) entry which is preliminary data.</text>
</comment>
<dbReference type="EMBL" id="ALJD01000010">
    <property type="protein sequence ID" value="EJN57792.1"/>
    <property type="molecule type" value="Genomic_DNA"/>
</dbReference>
<dbReference type="AlphaFoldDB" id="J3EU35"/>
<name>J3EU35_9EURY</name>
<accession>J3EU35</accession>
<dbReference type="OrthoDB" id="78091at2157"/>
<dbReference type="RefSeq" id="WP_009377028.1">
    <property type="nucleotide sequence ID" value="NZ_ALJD01000010.1"/>
</dbReference>
<dbReference type="Proteomes" id="UP000007813">
    <property type="component" value="Unassembled WGS sequence"/>
</dbReference>